<dbReference type="STRING" id="6689.A0A423T609"/>
<accession>A0A423T609</accession>
<dbReference type="GO" id="GO:0005770">
    <property type="term" value="C:late endosome"/>
    <property type="evidence" value="ECO:0007669"/>
    <property type="project" value="UniProtKB-SubCell"/>
</dbReference>
<protein>
    <submittedName>
        <fullName evidence="6">Putative spermatogenesis-defective protein 39-like isoform X2</fullName>
    </submittedName>
</protein>
<comment type="subcellular location">
    <subcellularLocation>
        <location evidence="2">Cytoplasmic vesicle</location>
    </subcellularLocation>
    <subcellularLocation>
        <location evidence="1">Early endosome</location>
    </subcellularLocation>
    <subcellularLocation>
        <location evidence="3">Late endosome</location>
    </subcellularLocation>
</comment>
<dbReference type="EMBL" id="QCYY01002239">
    <property type="protein sequence ID" value="ROT71835.1"/>
    <property type="molecule type" value="Genomic_DNA"/>
</dbReference>
<reference evidence="6 7" key="2">
    <citation type="submission" date="2019-01" db="EMBL/GenBank/DDBJ databases">
        <title>The decoding of complex shrimp genome reveals the adaptation for benthos swimmer, frequently molting mechanism and breeding impact on genome.</title>
        <authorList>
            <person name="Sun Y."/>
            <person name="Gao Y."/>
            <person name="Yu Y."/>
        </authorList>
    </citation>
    <scope>NUCLEOTIDE SEQUENCE [LARGE SCALE GENOMIC DNA]</scope>
    <source>
        <tissue evidence="6">Muscle</tissue>
    </source>
</reference>
<proteinExistence type="predicted"/>
<evidence type="ECO:0000256" key="3">
    <source>
        <dbReference type="ARBA" id="ARBA00004603"/>
    </source>
</evidence>
<evidence type="ECO:0000256" key="5">
    <source>
        <dbReference type="ARBA" id="ARBA00023329"/>
    </source>
</evidence>
<dbReference type="Proteomes" id="UP000283509">
    <property type="component" value="Unassembled WGS sequence"/>
</dbReference>
<gene>
    <name evidence="6" type="ORF">C7M84_009806</name>
</gene>
<dbReference type="InterPro" id="IPR040057">
    <property type="entry name" value="Spe-39"/>
</dbReference>
<dbReference type="OrthoDB" id="9977282at2759"/>
<evidence type="ECO:0000256" key="2">
    <source>
        <dbReference type="ARBA" id="ARBA00004541"/>
    </source>
</evidence>
<sequence>MQTRSHAAQVYVHYLKQRHSYAEAIDFLGLLGKNEEAAILTYHMAVTSKDTASKLSNLKKALQTSFSDPSLSHEAKMVKDHIQLLERQILIDEADAHDQSNPMLVEYPRVSNITDKSLLTTLFYCSMYHWDAPESHPASPTALRKAHGIPERQVLWTVIRGRARVNHWPLPNDLDSWMGNKGLRGALGSLTSAFTGSSRLVKNVLPVEQVVHTLAASNAPSNVLAAYIALLDSLDTRLKLAVNHKCHQAAVEVFIAQKDREALAF</sequence>
<keyword evidence="4" id="KW-0967">Endosome</keyword>
<reference evidence="6 7" key="1">
    <citation type="submission" date="2018-04" db="EMBL/GenBank/DDBJ databases">
        <authorList>
            <person name="Zhang X."/>
            <person name="Yuan J."/>
            <person name="Li F."/>
            <person name="Xiang J."/>
        </authorList>
    </citation>
    <scope>NUCLEOTIDE SEQUENCE [LARGE SCALE GENOMIC DNA]</scope>
    <source>
        <tissue evidence="6">Muscle</tissue>
    </source>
</reference>
<evidence type="ECO:0000313" key="6">
    <source>
        <dbReference type="EMBL" id="ROT71835.1"/>
    </source>
</evidence>
<evidence type="ECO:0000313" key="7">
    <source>
        <dbReference type="Proteomes" id="UP000283509"/>
    </source>
</evidence>
<evidence type="ECO:0000256" key="1">
    <source>
        <dbReference type="ARBA" id="ARBA00004412"/>
    </source>
</evidence>
<dbReference type="GO" id="GO:0007034">
    <property type="term" value="P:vacuolar transport"/>
    <property type="evidence" value="ECO:0007669"/>
    <property type="project" value="TreeGrafter"/>
</dbReference>
<dbReference type="GO" id="GO:0006886">
    <property type="term" value="P:intracellular protein transport"/>
    <property type="evidence" value="ECO:0007669"/>
    <property type="project" value="TreeGrafter"/>
</dbReference>
<keyword evidence="5" id="KW-0968">Cytoplasmic vesicle</keyword>
<comment type="caution">
    <text evidence="6">The sequence shown here is derived from an EMBL/GenBank/DDBJ whole genome shotgun (WGS) entry which is preliminary data.</text>
</comment>
<evidence type="ECO:0000256" key="4">
    <source>
        <dbReference type="ARBA" id="ARBA00022753"/>
    </source>
</evidence>
<dbReference type="PANTHER" id="PTHR13364">
    <property type="entry name" value="DEFECTIVE SPERMATOGENESIS PROTEIN 39"/>
    <property type="match status" value="1"/>
</dbReference>
<keyword evidence="7" id="KW-1185">Reference proteome</keyword>
<dbReference type="AlphaFoldDB" id="A0A423T609"/>
<dbReference type="GO" id="GO:0005769">
    <property type="term" value="C:early endosome"/>
    <property type="evidence" value="ECO:0007669"/>
    <property type="project" value="UniProtKB-SubCell"/>
</dbReference>
<dbReference type="Gene3D" id="1.10.150.780">
    <property type="entry name" value="Vps16, C-terminal region"/>
    <property type="match status" value="1"/>
</dbReference>
<organism evidence="6 7">
    <name type="scientific">Penaeus vannamei</name>
    <name type="common">Whiteleg shrimp</name>
    <name type="synonym">Litopenaeus vannamei</name>
    <dbReference type="NCBI Taxonomy" id="6689"/>
    <lineage>
        <taxon>Eukaryota</taxon>
        <taxon>Metazoa</taxon>
        <taxon>Ecdysozoa</taxon>
        <taxon>Arthropoda</taxon>
        <taxon>Crustacea</taxon>
        <taxon>Multicrustacea</taxon>
        <taxon>Malacostraca</taxon>
        <taxon>Eumalacostraca</taxon>
        <taxon>Eucarida</taxon>
        <taxon>Decapoda</taxon>
        <taxon>Dendrobranchiata</taxon>
        <taxon>Penaeoidea</taxon>
        <taxon>Penaeidae</taxon>
        <taxon>Penaeus</taxon>
    </lineage>
</organism>
<dbReference type="InterPro" id="IPR038132">
    <property type="entry name" value="Vps16_C_sf"/>
</dbReference>
<dbReference type="PANTHER" id="PTHR13364:SF6">
    <property type="entry name" value="SPERMATOGENESIS-DEFECTIVE PROTEIN 39 HOMOLOG"/>
    <property type="match status" value="1"/>
</dbReference>
<name>A0A423T609_PENVA</name>